<dbReference type="InterPro" id="IPR052746">
    <property type="entry name" value="MlaB_ABC_Transporter"/>
</dbReference>
<sequence length="100" mass="10395">MNALSLPAELTIYTVAELHPQWLNWAAAQAEPEAAVDAHAVQDVDGAGLQLLLALHRQLGTQGRTLRLQAPSPSLSDACTALGLGAWLADITSPSATEAA</sequence>
<comment type="caution">
    <text evidence="2">The sequence shown here is derived from an EMBL/GenBank/DDBJ whole genome shotgun (WGS) entry which is preliminary data.</text>
</comment>
<dbReference type="SUPFAM" id="SSF52091">
    <property type="entry name" value="SpoIIaa-like"/>
    <property type="match status" value="1"/>
</dbReference>
<dbReference type="PROSITE" id="PS50801">
    <property type="entry name" value="STAS"/>
    <property type="match status" value="1"/>
</dbReference>
<evidence type="ECO:0000313" key="3">
    <source>
        <dbReference type="Proteomes" id="UP001606303"/>
    </source>
</evidence>
<feature type="domain" description="STAS" evidence="1">
    <location>
        <begin position="1"/>
        <end position="100"/>
    </location>
</feature>
<name>A0ABW7GW60_9BURK</name>
<proteinExistence type="predicted"/>
<protein>
    <submittedName>
        <fullName evidence="2">STAS domain-containing protein</fullName>
    </submittedName>
</protein>
<dbReference type="RefSeq" id="WP_394382361.1">
    <property type="nucleotide sequence ID" value="NZ_JBIGIB010000001.1"/>
</dbReference>
<dbReference type="PANTHER" id="PTHR35849">
    <property type="entry name" value="BLR2341 PROTEIN"/>
    <property type="match status" value="1"/>
</dbReference>
<dbReference type="InterPro" id="IPR002645">
    <property type="entry name" value="STAS_dom"/>
</dbReference>
<dbReference type="Gene3D" id="3.30.750.24">
    <property type="entry name" value="STAS domain"/>
    <property type="match status" value="1"/>
</dbReference>
<dbReference type="EMBL" id="JBIGIB010000001">
    <property type="protein sequence ID" value="MFG6466188.1"/>
    <property type="molecule type" value="Genomic_DNA"/>
</dbReference>
<dbReference type="InterPro" id="IPR036513">
    <property type="entry name" value="STAS_dom_sf"/>
</dbReference>
<dbReference type="Pfam" id="PF13466">
    <property type="entry name" value="STAS_2"/>
    <property type="match status" value="1"/>
</dbReference>
<dbReference type="PANTHER" id="PTHR35849:SF2">
    <property type="entry name" value="BLR2341 PROTEIN"/>
    <property type="match status" value="1"/>
</dbReference>
<dbReference type="Proteomes" id="UP001606303">
    <property type="component" value="Unassembled WGS sequence"/>
</dbReference>
<evidence type="ECO:0000259" key="1">
    <source>
        <dbReference type="PROSITE" id="PS50801"/>
    </source>
</evidence>
<gene>
    <name evidence="2" type="ORF">ACG01O_06185</name>
</gene>
<reference evidence="2 3" key="1">
    <citation type="submission" date="2024-08" db="EMBL/GenBank/DDBJ databases">
        <authorList>
            <person name="Lu H."/>
        </authorList>
    </citation>
    <scope>NUCLEOTIDE SEQUENCE [LARGE SCALE GENOMIC DNA]</scope>
    <source>
        <strain evidence="2 3">BYS87W</strain>
    </source>
</reference>
<evidence type="ECO:0000313" key="2">
    <source>
        <dbReference type="EMBL" id="MFG6466188.1"/>
    </source>
</evidence>
<accession>A0ABW7GW60</accession>
<dbReference type="InterPro" id="IPR058548">
    <property type="entry name" value="MlaB-like_STAS"/>
</dbReference>
<keyword evidence="3" id="KW-1185">Reference proteome</keyword>
<organism evidence="2 3">
    <name type="scientific">Pelomonas baiyunensis</name>
    <dbReference type="NCBI Taxonomy" id="3299026"/>
    <lineage>
        <taxon>Bacteria</taxon>
        <taxon>Pseudomonadati</taxon>
        <taxon>Pseudomonadota</taxon>
        <taxon>Betaproteobacteria</taxon>
        <taxon>Burkholderiales</taxon>
        <taxon>Sphaerotilaceae</taxon>
        <taxon>Roseateles</taxon>
    </lineage>
</organism>